<evidence type="ECO:0000259" key="1">
    <source>
        <dbReference type="Pfam" id="PF06527"/>
    </source>
</evidence>
<evidence type="ECO:0000313" key="2">
    <source>
        <dbReference type="EMBL" id="MFC5591560.1"/>
    </source>
</evidence>
<dbReference type="EMBL" id="JBHSNO010000016">
    <property type="protein sequence ID" value="MFC5591560.1"/>
    <property type="molecule type" value="Genomic_DNA"/>
</dbReference>
<dbReference type="Proteomes" id="UP001596109">
    <property type="component" value="Unassembled WGS sequence"/>
</dbReference>
<dbReference type="RefSeq" id="WP_381439502.1">
    <property type="nucleotide sequence ID" value="NZ_JBHSNO010000016.1"/>
</dbReference>
<feature type="domain" description="TniQ" evidence="1">
    <location>
        <begin position="9"/>
        <end position="147"/>
    </location>
</feature>
<proteinExistence type="predicted"/>
<organism evidence="2 3">
    <name type="scientific">Sporosarcina soli</name>
    <dbReference type="NCBI Taxonomy" id="334736"/>
    <lineage>
        <taxon>Bacteria</taxon>
        <taxon>Bacillati</taxon>
        <taxon>Bacillota</taxon>
        <taxon>Bacilli</taxon>
        <taxon>Bacillales</taxon>
        <taxon>Caryophanaceae</taxon>
        <taxon>Sporosarcina</taxon>
    </lineage>
</organism>
<protein>
    <submittedName>
        <fullName evidence="2">TniQ family protein</fullName>
    </submittedName>
</protein>
<comment type="caution">
    <text evidence="2">The sequence shown here is derived from an EMBL/GenBank/DDBJ whole genome shotgun (WGS) entry which is preliminary data.</text>
</comment>
<accession>A0ABW0TSX0</accession>
<reference evidence="3" key="1">
    <citation type="journal article" date="2019" name="Int. J. Syst. Evol. Microbiol.">
        <title>The Global Catalogue of Microorganisms (GCM) 10K type strain sequencing project: providing services to taxonomists for standard genome sequencing and annotation.</title>
        <authorList>
            <consortium name="The Broad Institute Genomics Platform"/>
            <consortium name="The Broad Institute Genome Sequencing Center for Infectious Disease"/>
            <person name="Wu L."/>
            <person name="Ma J."/>
        </authorList>
    </citation>
    <scope>NUCLEOTIDE SEQUENCE [LARGE SCALE GENOMIC DNA]</scope>
    <source>
        <strain evidence="3">CGMCC 4.1434</strain>
    </source>
</reference>
<gene>
    <name evidence="2" type="ORF">ACFPRA_21990</name>
</gene>
<name>A0ABW0TSX0_9BACL</name>
<sequence>MEPIGIGSTGAESLSSYISRLADAHCITVGDIMTHLIAPKLDKKYINNMVFNGGNGFYKSTSAINGHGNIAEDFIDVIAFLTMRKDIGETTLVNCRGLVPFRGLLKSRRHWCPSCFQADVESKQIVYERLSWTLQPYLKCFIHDRTLESVCPFCKSCMYTLERKSVPGYCTKCFYWLGNFKESQNTTIYSGETNESMRTFFSEFINLSFESGCVSRSISFYLEKNFEGSLTKAAEFFGYSKSTLWGWKAGANLVPLKALIDITSRLQLSLTGFINMEKSKITLKGHCSDRVVPLGRVKKDHKKIQEFLGLIIAEKKSYSLSEIANLMDCDRKLLTQTYPNECQQIKTNYLSSLEAKKQSKNKIMKKSIDKAVYTLMKRGTYPSSGKVEEIVGKGKLHERKYQDYWNAKKSSMAIKKSI</sequence>
<keyword evidence="3" id="KW-1185">Reference proteome</keyword>
<dbReference type="InterPro" id="IPR009492">
    <property type="entry name" value="TniQ"/>
</dbReference>
<dbReference type="Pfam" id="PF06527">
    <property type="entry name" value="TniQ"/>
    <property type="match status" value="1"/>
</dbReference>
<evidence type="ECO:0000313" key="3">
    <source>
        <dbReference type="Proteomes" id="UP001596109"/>
    </source>
</evidence>